<dbReference type="InterPro" id="IPR001539">
    <property type="entry name" value="Peptidase_U32"/>
</dbReference>
<sequence>MKTVELLAPAKDYASAVVAVDAGADAVYIGGARFGARQAAGNDAEEIARVVEYAHRFGVRVHATLNTLLWDEELADAERQARELIDAGVDALIVQDMALRRMNLPVELHASTQVSNRTPEGARFLAEAGFSRVIL</sequence>
<gene>
    <name evidence="1" type="ORF">H9828_00680</name>
</gene>
<dbReference type="InterPro" id="IPR051454">
    <property type="entry name" value="RNA/ubiquinone_mod_enzymes"/>
</dbReference>
<name>A0A9D1YY72_9BACT</name>
<dbReference type="Gene3D" id="3.20.20.70">
    <property type="entry name" value="Aldolase class I"/>
    <property type="match status" value="1"/>
</dbReference>
<reference evidence="1" key="1">
    <citation type="journal article" date="2021" name="PeerJ">
        <title>Extensive microbial diversity within the chicken gut microbiome revealed by metagenomics and culture.</title>
        <authorList>
            <person name="Gilroy R."/>
            <person name="Ravi A."/>
            <person name="Getino M."/>
            <person name="Pursley I."/>
            <person name="Horton D.L."/>
            <person name="Alikhan N.F."/>
            <person name="Baker D."/>
            <person name="Gharbi K."/>
            <person name="Hall N."/>
            <person name="Watson M."/>
            <person name="Adriaenssens E.M."/>
            <person name="Foster-Nyarko E."/>
            <person name="Jarju S."/>
            <person name="Secka A."/>
            <person name="Antonio M."/>
            <person name="Oren A."/>
            <person name="Chaudhuri R.R."/>
            <person name="La Ragione R."/>
            <person name="Hildebrand F."/>
            <person name="Pallen M.J."/>
        </authorList>
    </citation>
    <scope>NUCLEOTIDE SEQUENCE</scope>
    <source>
        <strain evidence="1">5134</strain>
    </source>
</reference>
<dbReference type="InterPro" id="IPR011060">
    <property type="entry name" value="RibuloseP-bd_barrel"/>
</dbReference>
<dbReference type="EMBL" id="DXDA01000006">
    <property type="protein sequence ID" value="HIY67913.1"/>
    <property type="molecule type" value="Genomic_DNA"/>
</dbReference>
<dbReference type="Pfam" id="PF01136">
    <property type="entry name" value="Peptidase_U32"/>
    <property type="match status" value="1"/>
</dbReference>
<dbReference type="Proteomes" id="UP000886844">
    <property type="component" value="Unassembled WGS sequence"/>
</dbReference>
<reference evidence="1" key="2">
    <citation type="submission" date="2021-04" db="EMBL/GenBank/DDBJ databases">
        <authorList>
            <person name="Gilroy R."/>
        </authorList>
    </citation>
    <scope>NUCLEOTIDE SEQUENCE</scope>
    <source>
        <strain evidence="1">5134</strain>
    </source>
</reference>
<protein>
    <submittedName>
        <fullName evidence="1">U32 family peptidase</fullName>
    </submittedName>
</protein>
<dbReference type="SUPFAM" id="SSF51366">
    <property type="entry name" value="Ribulose-phoshate binding barrel"/>
    <property type="match status" value="1"/>
</dbReference>
<comment type="caution">
    <text evidence="1">The sequence shown here is derived from an EMBL/GenBank/DDBJ whole genome shotgun (WGS) entry which is preliminary data.</text>
</comment>
<evidence type="ECO:0000313" key="1">
    <source>
        <dbReference type="EMBL" id="HIY67913.1"/>
    </source>
</evidence>
<dbReference type="PANTHER" id="PTHR30217:SF10">
    <property type="entry name" value="23S RRNA 5-HYDROXYCYTIDINE C2501 SYNTHASE"/>
    <property type="match status" value="1"/>
</dbReference>
<dbReference type="InterPro" id="IPR013785">
    <property type="entry name" value="Aldolase_TIM"/>
</dbReference>
<accession>A0A9D1YY72</accession>
<organism evidence="1 2">
    <name type="scientific">Candidatus Alistipes intestinigallinarum</name>
    <dbReference type="NCBI Taxonomy" id="2838440"/>
    <lineage>
        <taxon>Bacteria</taxon>
        <taxon>Pseudomonadati</taxon>
        <taxon>Bacteroidota</taxon>
        <taxon>Bacteroidia</taxon>
        <taxon>Bacteroidales</taxon>
        <taxon>Rikenellaceae</taxon>
        <taxon>Alistipes</taxon>
    </lineage>
</organism>
<dbReference type="AlphaFoldDB" id="A0A9D1YY72"/>
<dbReference type="PANTHER" id="PTHR30217">
    <property type="entry name" value="PEPTIDASE U32 FAMILY"/>
    <property type="match status" value="1"/>
</dbReference>
<evidence type="ECO:0000313" key="2">
    <source>
        <dbReference type="Proteomes" id="UP000886844"/>
    </source>
</evidence>
<proteinExistence type="predicted"/>
<feature type="non-terminal residue" evidence="1">
    <location>
        <position position="135"/>
    </location>
</feature>